<accession>A0A2P2Q5H5</accession>
<protein>
    <submittedName>
        <fullName evidence="1">Uncharacterized protein</fullName>
    </submittedName>
</protein>
<reference evidence="1" key="1">
    <citation type="submission" date="2018-02" db="EMBL/GenBank/DDBJ databases">
        <title>Rhizophora mucronata_Transcriptome.</title>
        <authorList>
            <person name="Meera S.P."/>
            <person name="Sreeshan A."/>
            <person name="Augustine A."/>
        </authorList>
    </citation>
    <scope>NUCLEOTIDE SEQUENCE</scope>
    <source>
        <tissue evidence="1">Leaf</tissue>
    </source>
</reference>
<dbReference type="AlphaFoldDB" id="A0A2P2Q5H5"/>
<proteinExistence type="predicted"/>
<sequence>MDAPGFMIMVHWLHFLDYIREFKKDVTFQNVQHHCILFHFAFL</sequence>
<evidence type="ECO:0000313" key="1">
    <source>
        <dbReference type="EMBL" id="MBX62210.1"/>
    </source>
</evidence>
<dbReference type="EMBL" id="GGEC01081726">
    <property type="protein sequence ID" value="MBX62210.1"/>
    <property type="molecule type" value="Transcribed_RNA"/>
</dbReference>
<organism evidence="1">
    <name type="scientific">Rhizophora mucronata</name>
    <name type="common">Asiatic mangrove</name>
    <dbReference type="NCBI Taxonomy" id="61149"/>
    <lineage>
        <taxon>Eukaryota</taxon>
        <taxon>Viridiplantae</taxon>
        <taxon>Streptophyta</taxon>
        <taxon>Embryophyta</taxon>
        <taxon>Tracheophyta</taxon>
        <taxon>Spermatophyta</taxon>
        <taxon>Magnoliopsida</taxon>
        <taxon>eudicotyledons</taxon>
        <taxon>Gunneridae</taxon>
        <taxon>Pentapetalae</taxon>
        <taxon>rosids</taxon>
        <taxon>fabids</taxon>
        <taxon>Malpighiales</taxon>
        <taxon>Rhizophoraceae</taxon>
        <taxon>Rhizophora</taxon>
    </lineage>
</organism>
<name>A0A2P2Q5H5_RHIMU</name>